<dbReference type="PANTHER" id="PTHR33317">
    <property type="entry name" value="POLYNUCLEOTIDYL TRANSFERASE, RIBONUCLEASE H-LIKE SUPERFAMILY PROTEIN"/>
    <property type="match status" value="1"/>
</dbReference>
<dbReference type="SUPFAM" id="SSF53098">
    <property type="entry name" value="Ribonuclease H-like"/>
    <property type="match status" value="1"/>
</dbReference>
<organism evidence="7">
    <name type="scientific">Tuwongella immobilis</name>
    <dbReference type="NCBI Taxonomy" id="692036"/>
    <lineage>
        <taxon>Bacteria</taxon>
        <taxon>Pseudomonadati</taxon>
        <taxon>Planctomycetota</taxon>
        <taxon>Planctomycetia</taxon>
        <taxon>Gemmatales</taxon>
        <taxon>Gemmataceae</taxon>
        <taxon>Tuwongella</taxon>
    </lineage>
</organism>
<dbReference type="HAMAP" id="MF_00651">
    <property type="entry name" value="Nuclease_YqgF"/>
    <property type="match status" value="1"/>
</dbReference>
<dbReference type="InParanoid" id="A0A6C2YX54"/>
<evidence type="ECO:0000256" key="3">
    <source>
        <dbReference type="ARBA" id="ARBA00022722"/>
    </source>
</evidence>
<dbReference type="InterPro" id="IPR006641">
    <property type="entry name" value="YqgF/RNaseH-like_dom"/>
</dbReference>
<dbReference type="GO" id="GO:0016788">
    <property type="term" value="F:hydrolase activity, acting on ester bonds"/>
    <property type="evidence" value="ECO:0007669"/>
    <property type="project" value="UniProtKB-UniRule"/>
</dbReference>
<evidence type="ECO:0000313" key="7">
    <source>
        <dbReference type="EMBL" id="VIP05713.1"/>
    </source>
</evidence>
<feature type="domain" description="YqgF/RNase H-like" evidence="6">
    <location>
        <begin position="13"/>
        <end position="113"/>
    </location>
</feature>
<dbReference type="EMBL" id="LR586016">
    <property type="protein sequence ID" value="VIP05713.1"/>
    <property type="molecule type" value="Genomic_DNA"/>
</dbReference>
<dbReference type="Pfam" id="PF03652">
    <property type="entry name" value="RuvX"/>
    <property type="match status" value="1"/>
</dbReference>
<evidence type="ECO:0000256" key="2">
    <source>
        <dbReference type="ARBA" id="ARBA00022517"/>
    </source>
</evidence>
<dbReference type="InterPro" id="IPR005227">
    <property type="entry name" value="YqgF"/>
</dbReference>
<dbReference type="InterPro" id="IPR037027">
    <property type="entry name" value="YqgF/RNaseH-like_dom_sf"/>
</dbReference>
<keyword evidence="3 5" id="KW-0540">Nuclease</keyword>
<dbReference type="RefSeq" id="WP_162660890.1">
    <property type="nucleotide sequence ID" value="NZ_LR593887.1"/>
</dbReference>
<comment type="similarity">
    <text evidence="5">Belongs to the YqgF HJR family.</text>
</comment>
<dbReference type="GO" id="GO:0000967">
    <property type="term" value="P:rRNA 5'-end processing"/>
    <property type="evidence" value="ECO:0007669"/>
    <property type="project" value="UniProtKB-UniRule"/>
</dbReference>
<dbReference type="PANTHER" id="PTHR33317:SF4">
    <property type="entry name" value="POLYNUCLEOTIDYL TRANSFERASE, RIBONUCLEASE H-LIKE SUPERFAMILY PROTEIN"/>
    <property type="match status" value="1"/>
</dbReference>
<keyword evidence="1 5" id="KW-0963">Cytoplasm</keyword>
<keyword evidence="8" id="KW-1185">Reference proteome</keyword>
<dbReference type="AlphaFoldDB" id="A0A6C2YX54"/>
<sequence>MSEPTAKPLPPKGRILSVDPGDVRIGLAVCDPDRIIASPLETYTRRSEPLDAAYFRKLIADEQIVGFLVGLAVHLNGTEGARAAASRRMGQWLLALADLPLVYWDERYTTREAESALWQAGLSHKRRKERRDRVAAQILLQTFLDAGCPPPSIPLALSPDPESESE</sequence>
<evidence type="ECO:0000256" key="5">
    <source>
        <dbReference type="HAMAP-Rule" id="MF_00651"/>
    </source>
</evidence>
<comment type="subcellular location">
    <subcellularLocation>
        <location evidence="5">Cytoplasm</location>
    </subcellularLocation>
</comment>
<dbReference type="NCBIfam" id="TIGR00250">
    <property type="entry name" value="RNAse_H_YqgF"/>
    <property type="match status" value="1"/>
</dbReference>
<dbReference type="Proteomes" id="UP000464378">
    <property type="component" value="Chromosome"/>
</dbReference>
<keyword evidence="4 5" id="KW-0378">Hydrolase</keyword>
<dbReference type="Gene3D" id="3.30.420.140">
    <property type="entry name" value="YqgF/RNase H-like domain"/>
    <property type="match status" value="1"/>
</dbReference>
<dbReference type="EMBL" id="LR593887">
    <property type="protein sequence ID" value="VTS08782.1"/>
    <property type="molecule type" value="Genomic_DNA"/>
</dbReference>
<dbReference type="InterPro" id="IPR012337">
    <property type="entry name" value="RNaseH-like_sf"/>
</dbReference>
<accession>A0A6C2YX54</accession>
<protein>
    <recommendedName>
        <fullName evidence="5">Putative pre-16S rRNA nuclease</fullName>
        <ecNumber evidence="5">3.1.-.-</ecNumber>
    </recommendedName>
</protein>
<dbReference type="EC" id="3.1.-.-" evidence="5"/>
<evidence type="ECO:0000256" key="4">
    <source>
        <dbReference type="ARBA" id="ARBA00022801"/>
    </source>
</evidence>
<gene>
    <name evidence="7" type="ORF">GMBLW1_34800</name>
</gene>
<keyword evidence="2 5" id="KW-0690">Ribosome biogenesis</keyword>
<evidence type="ECO:0000259" key="6">
    <source>
        <dbReference type="SMART" id="SM00732"/>
    </source>
</evidence>
<reference evidence="7" key="1">
    <citation type="submission" date="2019-04" db="EMBL/GenBank/DDBJ databases">
        <authorList>
            <consortium name="Science for Life Laboratories"/>
        </authorList>
    </citation>
    <scope>NUCLEOTIDE SEQUENCE</scope>
    <source>
        <strain evidence="7">MBLW1</strain>
    </source>
</reference>
<name>A0A6C2YX54_9BACT</name>
<dbReference type="KEGG" id="tim:GMBLW1_34800"/>
<dbReference type="CDD" id="cd16964">
    <property type="entry name" value="YqgF"/>
    <property type="match status" value="1"/>
</dbReference>
<dbReference type="FunCoup" id="A0A6C2YX54">
    <property type="interactions" value="305"/>
</dbReference>
<evidence type="ECO:0000313" key="8">
    <source>
        <dbReference type="Proteomes" id="UP000464378"/>
    </source>
</evidence>
<dbReference type="SMART" id="SM00732">
    <property type="entry name" value="YqgFc"/>
    <property type="match status" value="1"/>
</dbReference>
<comment type="function">
    <text evidence="5">Could be a nuclease involved in processing of the 5'-end of pre-16S rRNA.</text>
</comment>
<evidence type="ECO:0000256" key="1">
    <source>
        <dbReference type="ARBA" id="ARBA00022490"/>
    </source>
</evidence>
<proteinExistence type="inferred from homology"/>
<dbReference type="GO" id="GO:0004518">
    <property type="term" value="F:nuclease activity"/>
    <property type="evidence" value="ECO:0007669"/>
    <property type="project" value="UniProtKB-KW"/>
</dbReference>
<dbReference type="GO" id="GO:0005829">
    <property type="term" value="C:cytosol"/>
    <property type="evidence" value="ECO:0007669"/>
    <property type="project" value="TreeGrafter"/>
</dbReference>